<evidence type="ECO:0000313" key="2">
    <source>
        <dbReference type="Proteomes" id="UP001064106"/>
    </source>
</evidence>
<dbReference type="Proteomes" id="UP001064106">
    <property type="component" value="Unassembled WGS sequence"/>
</dbReference>
<comment type="caution">
    <text evidence="1">The sequence shown here is derived from an EMBL/GenBank/DDBJ whole genome shotgun (WGS) entry which is preliminary data.</text>
</comment>
<accession>A0ABT2QXU0</accession>
<gene>
    <name evidence="1" type="ORF">MA04_01618</name>
</gene>
<name>A0ABT2QXU0_9GAMM</name>
<protein>
    <submittedName>
        <fullName evidence="1">Short-chain dehydrogenase</fullName>
    </submittedName>
</protein>
<evidence type="ECO:0000313" key="1">
    <source>
        <dbReference type="EMBL" id="MCU5782318.1"/>
    </source>
</evidence>
<dbReference type="EMBL" id="ARXS01000007">
    <property type="protein sequence ID" value="MCU5782318.1"/>
    <property type="molecule type" value="Genomic_DNA"/>
</dbReference>
<dbReference type="SUPFAM" id="SSF51735">
    <property type="entry name" value="NAD(P)-binding Rossmann-fold domains"/>
    <property type="match status" value="1"/>
</dbReference>
<sequence>MSTVMITGGSRGIGAATARVATAGVAPYATFKGGREVPTRYMAKEFGEHRIQVNAQSIEVAGGYII</sequence>
<dbReference type="InterPro" id="IPR036291">
    <property type="entry name" value="NAD(P)-bd_dom_sf"/>
</dbReference>
<proteinExistence type="predicted"/>
<dbReference type="RefSeq" id="WP_262460077.1">
    <property type="nucleotide sequence ID" value="NZ_ARXS01000007.1"/>
</dbReference>
<keyword evidence="2" id="KW-1185">Reference proteome</keyword>
<organism evidence="1 2">
    <name type="scientific">Alloalcanivorax balearicus MACL04</name>
    <dbReference type="NCBI Taxonomy" id="1177182"/>
    <lineage>
        <taxon>Bacteria</taxon>
        <taxon>Pseudomonadati</taxon>
        <taxon>Pseudomonadota</taxon>
        <taxon>Gammaproteobacteria</taxon>
        <taxon>Oceanospirillales</taxon>
        <taxon>Alcanivoracaceae</taxon>
        <taxon>Alloalcanivorax</taxon>
    </lineage>
</organism>
<reference evidence="1" key="1">
    <citation type="submission" date="2012-09" db="EMBL/GenBank/DDBJ databases">
        <title>Genome Sequence of alkane-degrading Bacterium Alcanivorax balearicus MACL04.</title>
        <authorList>
            <person name="Lai Q."/>
            <person name="Shao Z."/>
        </authorList>
    </citation>
    <scope>NUCLEOTIDE SEQUENCE</scope>
    <source>
        <strain evidence="1">MACL04</strain>
    </source>
</reference>